<evidence type="ECO:0000313" key="5">
    <source>
        <dbReference type="EMBL" id="CAB4789006.1"/>
    </source>
</evidence>
<dbReference type="PANTHER" id="PTHR45875:SF1">
    <property type="entry name" value="METHYLTRANSFERASE N6AMT1"/>
    <property type="match status" value="1"/>
</dbReference>
<dbReference type="InterPro" id="IPR052190">
    <property type="entry name" value="Euk-Arch_PrmC-MTase"/>
</dbReference>
<dbReference type="Pfam" id="PF05175">
    <property type="entry name" value="MTS"/>
    <property type="match status" value="1"/>
</dbReference>
<keyword evidence="3" id="KW-0949">S-adenosyl-L-methionine</keyword>
<reference evidence="5" key="1">
    <citation type="submission" date="2020-05" db="EMBL/GenBank/DDBJ databases">
        <authorList>
            <person name="Chiriac C."/>
            <person name="Salcher M."/>
            <person name="Ghai R."/>
            <person name="Kavagutti S V."/>
        </authorList>
    </citation>
    <scope>NUCLEOTIDE SEQUENCE</scope>
</reference>
<organism evidence="5">
    <name type="scientific">freshwater metagenome</name>
    <dbReference type="NCBI Taxonomy" id="449393"/>
    <lineage>
        <taxon>unclassified sequences</taxon>
        <taxon>metagenomes</taxon>
        <taxon>ecological metagenomes</taxon>
    </lineage>
</organism>
<evidence type="ECO:0000256" key="3">
    <source>
        <dbReference type="ARBA" id="ARBA00022691"/>
    </source>
</evidence>
<dbReference type="GO" id="GO:0035657">
    <property type="term" value="C:eRF1 methyltransferase complex"/>
    <property type="evidence" value="ECO:0007669"/>
    <property type="project" value="TreeGrafter"/>
</dbReference>
<dbReference type="InterPro" id="IPR007848">
    <property type="entry name" value="Small_mtfrase_dom"/>
</dbReference>
<keyword evidence="2" id="KW-0808">Transferase</keyword>
<dbReference type="EMBL" id="CAFAAI010000025">
    <property type="protein sequence ID" value="CAB4789006.1"/>
    <property type="molecule type" value="Genomic_DNA"/>
</dbReference>
<keyword evidence="1" id="KW-0489">Methyltransferase</keyword>
<evidence type="ECO:0000256" key="2">
    <source>
        <dbReference type="ARBA" id="ARBA00022679"/>
    </source>
</evidence>
<name>A0A6J6X0T3_9ZZZZ</name>
<dbReference type="InterPro" id="IPR029063">
    <property type="entry name" value="SAM-dependent_MTases_sf"/>
</dbReference>
<gene>
    <name evidence="5" type="ORF">UFOPK2992_00267</name>
</gene>
<evidence type="ECO:0000256" key="1">
    <source>
        <dbReference type="ARBA" id="ARBA00022603"/>
    </source>
</evidence>
<dbReference type="CDD" id="cd02440">
    <property type="entry name" value="AdoMet_MTases"/>
    <property type="match status" value="1"/>
</dbReference>
<feature type="domain" description="Methyltransferase small" evidence="4">
    <location>
        <begin position="64"/>
        <end position="164"/>
    </location>
</feature>
<dbReference type="GO" id="GO:0032259">
    <property type="term" value="P:methylation"/>
    <property type="evidence" value="ECO:0007669"/>
    <property type="project" value="UniProtKB-KW"/>
</dbReference>
<dbReference type="AlphaFoldDB" id="A0A6J6X0T3"/>
<protein>
    <submittedName>
        <fullName evidence="5">Unannotated protein</fullName>
    </submittedName>
</protein>
<proteinExistence type="predicted"/>
<dbReference type="SUPFAM" id="SSF53335">
    <property type="entry name" value="S-adenosyl-L-methionine-dependent methyltransferases"/>
    <property type="match status" value="1"/>
</dbReference>
<evidence type="ECO:0000259" key="4">
    <source>
        <dbReference type="Pfam" id="PF05175"/>
    </source>
</evidence>
<dbReference type="GO" id="GO:0008757">
    <property type="term" value="F:S-adenosylmethionine-dependent methyltransferase activity"/>
    <property type="evidence" value="ECO:0007669"/>
    <property type="project" value="TreeGrafter"/>
</dbReference>
<dbReference type="PANTHER" id="PTHR45875">
    <property type="entry name" value="METHYLTRANSFERASE N6AMT1"/>
    <property type="match status" value="1"/>
</dbReference>
<accession>A0A6J6X0T3</accession>
<sequence>MQIYVGASARPGLPTRVQSLRRRVSGYLQAAYRPYIEWWMSHQRTTHYRGLRITVPVGVFPPRLFFSTKLVCRTVARLALTDKSFVEVGCGSGAVSLVAAKGGAQVTALDISDLACSTAQRNAEANGLTITVIESDLFAKLDGTFDIVAITPPFFRHDPATQLDHAFHAGANFEYFQRLFADLGEHLHDTSVVLLSLAEGCDTDIGRIAAEHGYELQIYRRWMVLLQWTYVFKVVRAGAQLSS</sequence>
<dbReference type="GO" id="GO:0008276">
    <property type="term" value="F:protein methyltransferase activity"/>
    <property type="evidence" value="ECO:0007669"/>
    <property type="project" value="TreeGrafter"/>
</dbReference>
<dbReference type="Gene3D" id="3.40.50.150">
    <property type="entry name" value="Vaccinia Virus protein VP39"/>
    <property type="match status" value="1"/>
</dbReference>